<dbReference type="RefSeq" id="WP_106232103.1">
    <property type="nucleotide sequence ID" value="NZ_PVTM01000015.1"/>
</dbReference>
<organism evidence="2 3">
    <name type="scientific">Halomonas ventosae</name>
    <dbReference type="NCBI Taxonomy" id="229007"/>
    <lineage>
        <taxon>Bacteria</taxon>
        <taxon>Pseudomonadati</taxon>
        <taxon>Pseudomonadota</taxon>
        <taxon>Gammaproteobacteria</taxon>
        <taxon>Oceanospirillales</taxon>
        <taxon>Halomonadaceae</taxon>
        <taxon>Halomonas</taxon>
    </lineage>
</organism>
<accession>A0A2T0VF15</accession>
<sequence>MSISVRGGACVNKGFSLVELMIALVIGLIIVLGAGQLVVLGVQSFREMDELARRQEAIRYMADILSEDMRSAFNRNSQNESVIAADQQAVQVSADGKGLTLEYFAEIEIAGVKTTIGRKGLPYCDVSASPPEQLHWLRYEFSEGDLKVSHVCHVEGSEAASDHSIDNLDGVASEVVVSDLVDVTFSDAGDGVISSFDVAATFPPIGEEVSSKTFTFLVTNRIKAMAAINPSSSDF</sequence>
<dbReference type="EMBL" id="PVTM01000015">
    <property type="protein sequence ID" value="PRY68778.1"/>
    <property type="molecule type" value="Genomic_DNA"/>
</dbReference>
<evidence type="ECO:0000256" key="1">
    <source>
        <dbReference type="SAM" id="Phobius"/>
    </source>
</evidence>
<keyword evidence="1" id="KW-1133">Transmembrane helix</keyword>
<gene>
    <name evidence="2" type="ORF">BCL64_11555</name>
</gene>
<dbReference type="NCBIfam" id="TIGR02532">
    <property type="entry name" value="IV_pilin_GFxxxE"/>
    <property type="match status" value="1"/>
</dbReference>
<proteinExistence type="predicted"/>
<keyword evidence="3" id="KW-1185">Reference proteome</keyword>
<comment type="caution">
    <text evidence="2">The sequence shown here is derived from an EMBL/GenBank/DDBJ whole genome shotgun (WGS) entry which is preliminary data.</text>
</comment>
<evidence type="ECO:0000313" key="3">
    <source>
        <dbReference type="Proteomes" id="UP000239896"/>
    </source>
</evidence>
<dbReference type="Pfam" id="PF07963">
    <property type="entry name" value="N_methyl"/>
    <property type="match status" value="1"/>
</dbReference>
<reference evidence="2 3" key="1">
    <citation type="submission" date="2018-03" db="EMBL/GenBank/DDBJ databases">
        <title>Comparative analysis of microorganisms from saline springs in Andes Mountain Range, Colombia.</title>
        <authorList>
            <person name="Rubin E."/>
        </authorList>
    </citation>
    <scope>NUCLEOTIDE SEQUENCE [LARGE SCALE GENOMIC DNA]</scope>
    <source>
        <strain evidence="2 3">USBA 854</strain>
    </source>
</reference>
<dbReference type="AlphaFoldDB" id="A0A2T0VF15"/>
<evidence type="ECO:0000313" key="2">
    <source>
        <dbReference type="EMBL" id="PRY68778.1"/>
    </source>
</evidence>
<feature type="transmembrane region" description="Helical" evidence="1">
    <location>
        <begin position="20"/>
        <end position="45"/>
    </location>
</feature>
<dbReference type="InterPro" id="IPR012902">
    <property type="entry name" value="N_methyl_site"/>
</dbReference>
<protein>
    <submittedName>
        <fullName evidence="2">Prepilin-type N-terminal cleavage/methylation domain-containing protein</fullName>
    </submittedName>
</protein>
<keyword evidence="1" id="KW-0472">Membrane</keyword>
<dbReference type="PROSITE" id="PS00409">
    <property type="entry name" value="PROKAR_NTER_METHYL"/>
    <property type="match status" value="1"/>
</dbReference>
<keyword evidence="1" id="KW-0812">Transmembrane</keyword>
<name>A0A2T0VF15_9GAMM</name>
<dbReference type="Proteomes" id="UP000239896">
    <property type="component" value="Unassembled WGS sequence"/>
</dbReference>